<accession>A0A3N2PU53</accession>
<sequence>MDGALIDETFVLLGLGSSVEDECDCAAADMAESRHVKTTRAVEGPEARERQRAVKEDCSTESPPRNGPKQKVPYFIHSPIQQLNKSRLTTLNTSYIYPRAKRQDNMASEGKPESAHVPDLLYHTVLTVDEREAAVGKQNPIPRVYVLGTHSELAAAKKFALQVIPQLGYDKSDFDLYEEKTPQTAESWQHGDGIVVYAKAPAGQVFTVGTDTNPNPEKLRAVPDGTVLLPGGVDHLHYVLQTTIDYKADPAISTEIQGAFVRRADAVEAVQKCLVSEEVSPDDYAQYDARDSVKVPDNWPYGEDVYVHAVANTGENYMVTLTTPPSAYLRHGKK</sequence>
<name>A0A3N2PU53_SODAK</name>
<dbReference type="RefSeq" id="XP_028465836.1">
    <property type="nucleotide sequence ID" value="XM_028614253.1"/>
</dbReference>
<dbReference type="OrthoDB" id="3880401at2759"/>
<protein>
    <submittedName>
        <fullName evidence="2">Uncharacterized protein</fullName>
    </submittedName>
</protein>
<organism evidence="2 3">
    <name type="scientific">Sodiomyces alkalinus (strain CBS 110278 / VKM F-3762 / F11)</name>
    <name type="common">Alkaliphilic filamentous fungus</name>
    <dbReference type="NCBI Taxonomy" id="1314773"/>
    <lineage>
        <taxon>Eukaryota</taxon>
        <taxon>Fungi</taxon>
        <taxon>Dikarya</taxon>
        <taxon>Ascomycota</taxon>
        <taxon>Pezizomycotina</taxon>
        <taxon>Sordariomycetes</taxon>
        <taxon>Hypocreomycetidae</taxon>
        <taxon>Glomerellales</taxon>
        <taxon>Plectosphaerellaceae</taxon>
        <taxon>Sodiomyces</taxon>
    </lineage>
</organism>
<gene>
    <name evidence="2" type="ORF">SODALDRAFT_360353</name>
</gene>
<proteinExistence type="predicted"/>
<evidence type="ECO:0000256" key="1">
    <source>
        <dbReference type="SAM" id="MobiDB-lite"/>
    </source>
</evidence>
<dbReference type="GeneID" id="39582731"/>
<evidence type="ECO:0000313" key="3">
    <source>
        <dbReference type="Proteomes" id="UP000272025"/>
    </source>
</evidence>
<dbReference type="AlphaFoldDB" id="A0A3N2PU53"/>
<feature type="compositionally biased region" description="Basic and acidic residues" evidence="1">
    <location>
        <begin position="43"/>
        <end position="58"/>
    </location>
</feature>
<evidence type="ECO:0000313" key="2">
    <source>
        <dbReference type="EMBL" id="ROT38030.1"/>
    </source>
</evidence>
<dbReference type="EMBL" id="ML119056">
    <property type="protein sequence ID" value="ROT38030.1"/>
    <property type="molecule type" value="Genomic_DNA"/>
</dbReference>
<reference evidence="2 3" key="1">
    <citation type="journal article" date="2018" name="Mol. Ecol.">
        <title>The obligate alkalophilic soda-lake fungus Sodiomyces alkalinus has shifted to a protein diet.</title>
        <authorList>
            <person name="Grum-Grzhimaylo A.A."/>
            <person name="Falkoski D.L."/>
            <person name="van den Heuvel J."/>
            <person name="Valero-Jimenez C.A."/>
            <person name="Min B."/>
            <person name="Choi I.G."/>
            <person name="Lipzen A."/>
            <person name="Daum C.G."/>
            <person name="Aanen D.K."/>
            <person name="Tsang A."/>
            <person name="Henrissat B."/>
            <person name="Bilanenko E.N."/>
            <person name="de Vries R.P."/>
            <person name="van Kan J.A.L."/>
            <person name="Grigoriev I.V."/>
            <person name="Debets A.J.M."/>
        </authorList>
    </citation>
    <scope>NUCLEOTIDE SEQUENCE [LARGE SCALE GENOMIC DNA]</scope>
    <source>
        <strain evidence="2 3">F11</strain>
    </source>
</reference>
<dbReference type="Proteomes" id="UP000272025">
    <property type="component" value="Unassembled WGS sequence"/>
</dbReference>
<keyword evidence="3" id="KW-1185">Reference proteome</keyword>
<feature type="region of interest" description="Disordered" evidence="1">
    <location>
        <begin position="34"/>
        <end position="72"/>
    </location>
</feature>